<evidence type="ECO:0000313" key="7">
    <source>
        <dbReference type="EMBL" id="MBB4135226.1"/>
    </source>
</evidence>
<reference evidence="7 8" key="1">
    <citation type="submission" date="2020-08" db="EMBL/GenBank/DDBJ databases">
        <title>Sequencing the genomes of 1000 actinobacteria strains.</title>
        <authorList>
            <person name="Klenk H.-P."/>
        </authorList>
    </citation>
    <scope>NUCLEOTIDE SEQUENCE [LARGE SCALE GENOMIC DNA]</scope>
    <source>
        <strain evidence="7 8">DSM 45298</strain>
    </source>
</reference>
<accession>A0A840EZN2</accession>
<evidence type="ECO:0000256" key="3">
    <source>
        <dbReference type="ARBA" id="ARBA00022741"/>
    </source>
</evidence>
<comment type="subcellular location">
    <subcellularLocation>
        <location evidence="1">Cell membrane</location>
        <topology evidence="1">Peripheral membrane protein</topology>
    </subcellularLocation>
</comment>
<protein>
    <submittedName>
        <fullName evidence="7">ABC-2 type transport system ATP-binding protein</fullName>
    </submittedName>
</protein>
<dbReference type="SMART" id="SM00382">
    <property type="entry name" value="AAA"/>
    <property type="match status" value="1"/>
</dbReference>
<evidence type="ECO:0000256" key="2">
    <source>
        <dbReference type="ARBA" id="ARBA00022448"/>
    </source>
</evidence>
<dbReference type="Proteomes" id="UP000551501">
    <property type="component" value="Unassembled WGS sequence"/>
</dbReference>
<dbReference type="Gene3D" id="3.40.50.300">
    <property type="entry name" value="P-loop containing nucleotide triphosphate hydrolases"/>
    <property type="match status" value="1"/>
</dbReference>
<keyword evidence="8" id="KW-1185">Reference proteome</keyword>
<evidence type="ECO:0000259" key="6">
    <source>
        <dbReference type="PROSITE" id="PS50893"/>
    </source>
</evidence>
<evidence type="ECO:0000256" key="5">
    <source>
        <dbReference type="ARBA" id="ARBA00023251"/>
    </source>
</evidence>
<evidence type="ECO:0000256" key="4">
    <source>
        <dbReference type="ARBA" id="ARBA00022840"/>
    </source>
</evidence>
<dbReference type="SUPFAM" id="SSF52540">
    <property type="entry name" value="P-loop containing nucleoside triphosphate hydrolases"/>
    <property type="match status" value="1"/>
</dbReference>
<evidence type="ECO:0000313" key="8">
    <source>
        <dbReference type="Proteomes" id="UP000551501"/>
    </source>
</evidence>
<comment type="caution">
    <text evidence="7">The sequence shown here is derived from an EMBL/GenBank/DDBJ whole genome shotgun (WGS) entry which is preliminary data.</text>
</comment>
<dbReference type="AlphaFoldDB" id="A0A840EZN2"/>
<name>A0A840EZN2_9ACTN</name>
<dbReference type="GO" id="GO:0046677">
    <property type="term" value="P:response to antibiotic"/>
    <property type="evidence" value="ECO:0007669"/>
    <property type="project" value="UniProtKB-KW"/>
</dbReference>
<dbReference type="PANTHER" id="PTHR42711">
    <property type="entry name" value="ABC TRANSPORTER ATP-BINDING PROTEIN"/>
    <property type="match status" value="1"/>
</dbReference>
<dbReference type="InterPro" id="IPR003593">
    <property type="entry name" value="AAA+_ATPase"/>
</dbReference>
<dbReference type="GO" id="GO:0016887">
    <property type="term" value="F:ATP hydrolysis activity"/>
    <property type="evidence" value="ECO:0007669"/>
    <property type="project" value="InterPro"/>
</dbReference>
<evidence type="ECO:0000256" key="1">
    <source>
        <dbReference type="ARBA" id="ARBA00004202"/>
    </source>
</evidence>
<dbReference type="PANTHER" id="PTHR42711:SF19">
    <property type="entry name" value="DOXORUBICIN RESISTANCE ATP-BINDING PROTEIN DRRA"/>
    <property type="match status" value="1"/>
</dbReference>
<dbReference type="GO" id="GO:0005524">
    <property type="term" value="F:ATP binding"/>
    <property type="evidence" value="ECO:0007669"/>
    <property type="project" value="UniProtKB-KW"/>
</dbReference>
<proteinExistence type="predicted"/>
<dbReference type="GO" id="GO:0005886">
    <property type="term" value="C:plasma membrane"/>
    <property type="evidence" value="ECO:0007669"/>
    <property type="project" value="UniProtKB-SubCell"/>
</dbReference>
<dbReference type="Pfam" id="PF00005">
    <property type="entry name" value="ABC_tran"/>
    <property type="match status" value="1"/>
</dbReference>
<organism evidence="7 8">
    <name type="scientific">Gordonia humi</name>
    <dbReference type="NCBI Taxonomy" id="686429"/>
    <lineage>
        <taxon>Bacteria</taxon>
        <taxon>Bacillati</taxon>
        <taxon>Actinomycetota</taxon>
        <taxon>Actinomycetes</taxon>
        <taxon>Mycobacteriales</taxon>
        <taxon>Gordoniaceae</taxon>
        <taxon>Gordonia</taxon>
    </lineage>
</organism>
<keyword evidence="2" id="KW-0813">Transport</keyword>
<dbReference type="InterPro" id="IPR017871">
    <property type="entry name" value="ABC_transporter-like_CS"/>
</dbReference>
<keyword evidence="3" id="KW-0547">Nucleotide-binding</keyword>
<keyword evidence="4 7" id="KW-0067">ATP-binding</keyword>
<dbReference type="RefSeq" id="WP_387996305.1">
    <property type="nucleotide sequence ID" value="NZ_BAABHL010000127.1"/>
</dbReference>
<keyword evidence="5" id="KW-0046">Antibiotic resistance</keyword>
<feature type="domain" description="ABC transporter" evidence="6">
    <location>
        <begin position="43"/>
        <end position="281"/>
    </location>
</feature>
<gene>
    <name evidence="7" type="ORF">BKA16_001778</name>
</gene>
<dbReference type="EMBL" id="JACIFP010000001">
    <property type="protein sequence ID" value="MBB4135226.1"/>
    <property type="molecule type" value="Genomic_DNA"/>
</dbReference>
<dbReference type="PROSITE" id="PS50893">
    <property type="entry name" value="ABC_TRANSPORTER_2"/>
    <property type="match status" value="1"/>
</dbReference>
<dbReference type="InterPro" id="IPR003439">
    <property type="entry name" value="ABC_transporter-like_ATP-bd"/>
</dbReference>
<sequence>MGRHSADILDRDAPPQHAVEATTVPAGTGAAGDAAISTVTDALVLRGLTKTFRSGPFGRGRTHTAVDRLDLSVPTGSIHAILGPNGAGKTTTVSMVATLLRPDAGEILIDGVDAVADPSAVRGLIGMSGQYAAVDGNLSGFENLRMVAQLYGLSRREASTRAQEMIDELSLTAAADRPMRTYSGGMRRRLDLAGAIINRPRLVILDEPTTGLDPRGRRQIWQAIKELTLAGTTILLTTQYLEEADELADDVTVVYDGAVHARGTPESLKRDFGDAALTVEVTRSAAVRHAPDVMTTLADIGTGHPEQLDDLRFRVRVGGGTRSVVSAVRSLREIDVDVVDASVTEPTLESVFLTLTEPVATGPDTEGTDDVR</sequence>
<dbReference type="PROSITE" id="PS00211">
    <property type="entry name" value="ABC_TRANSPORTER_1"/>
    <property type="match status" value="1"/>
</dbReference>
<dbReference type="InterPro" id="IPR050763">
    <property type="entry name" value="ABC_transporter_ATP-binding"/>
</dbReference>
<dbReference type="InterPro" id="IPR027417">
    <property type="entry name" value="P-loop_NTPase"/>
</dbReference>